<dbReference type="AlphaFoldDB" id="A0A2D1U1N0"/>
<gene>
    <name evidence="5" type="ORF">CPT03_03010</name>
</gene>
<evidence type="ECO:0000256" key="2">
    <source>
        <dbReference type="ARBA" id="ARBA00022803"/>
    </source>
</evidence>
<keyword evidence="1" id="KW-0677">Repeat</keyword>
<dbReference type="KEGG" id="pgs:CPT03_03010"/>
<keyword evidence="6" id="KW-1185">Reference proteome</keyword>
<feature type="signal peptide" evidence="4">
    <location>
        <begin position="1"/>
        <end position="19"/>
    </location>
</feature>
<feature type="repeat" description="TPR" evidence="3">
    <location>
        <begin position="25"/>
        <end position="58"/>
    </location>
</feature>
<keyword evidence="4" id="KW-0732">Signal</keyword>
<dbReference type="SUPFAM" id="SSF48452">
    <property type="entry name" value="TPR-like"/>
    <property type="match status" value="1"/>
</dbReference>
<dbReference type="RefSeq" id="WP_099437451.1">
    <property type="nucleotide sequence ID" value="NZ_CP024091.1"/>
</dbReference>
<dbReference type="Pfam" id="PF00515">
    <property type="entry name" value="TPR_1"/>
    <property type="match status" value="1"/>
</dbReference>
<protein>
    <submittedName>
        <fullName evidence="5">Uncharacterized protein</fullName>
    </submittedName>
</protein>
<dbReference type="PANTHER" id="PTHR44943">
    <property type="entry name" value="CELLULOSE SYNTHASE OPERON PROTEIN C"/>
    <property type="match status" value="1"/>
</dbReference>
<dbReference type="PROSITE" id="PS50293">
    <property type="entry name" value="TPR_REGION"/>
    <property type="match status" value="1"/>
</dbReference>
<organism evidence="5 6">
    <name type="scientific">Pedobacter ginsengisoli</name>
    <dbReference type="NCBI Taxonomy" id="363852"/>
    <lineage>
        <taxon>Bacteria</taxon>
        <taxon>Pseudomonadati</taxon>
        <taxon>Bacteroidota</taxon>
        <taxon>Sphingobacteriia</taxon>
        <taxon>Sphingobacteriales</taxon>
        <taxon>Sphingobacteriaceae</taxon>
        <taxon>Pedobacter</taxon>
    </lineage>
</organism>
<dbReference type="OrthoDB" id="9771112at2"/>
<dbReference type="PROSITE" id="PS50005">
    <property type="entry name" value="TPR"/>
    <property type="match status" value="3"/>
</dbReference>
<dbReference type="InterPro" id="IPR051685">
    <property type="entry name" value="Ycf3/AcsC/BcsC/TPR_MFPF"/>
</dbReference>
<feature type="repeat" description="TPR" evidence="3">
    <location>
        <begin position="128"/>
        <end position="161"/>
    </location>
</feature>
<dbReference type="EMBL" id="CP024091">
    <property type="protein sequence ID" value="ATP55503.1"/>
    <property type="molecule type" value="Genomic_DNA"/>
</dbReference>
<dbReference type="InterPro" id="IPR011990">
    <property type="entry name" value="TPR-like_helical_dom_sf"/>
</dbReference>
<evidence type="ECO:0000313" key="5">
    <source>
        <dbReference type="EMBL" id="ATP55503.1"/>
    </source>
</evidence>
<sequence length="342" mass="38079">MKQLSLFLLSLFISTAVLSQDKNQINGLISEGVKLHDAGKFEEALGKYKEALKLDPDNSTANYEIAYTLFSSKSDKDAIPYLNKIIEGNATNKGGAYDMLGSIYDNQGKTDKAIEYYKLGIKAQPEYQGLYFNLAITYSRQGKNEEALQCLTKSLQLNPKHASSHRLYGLINMADSGNKICALLGYCNFLILEPNSQRSVKAYQDVTSILSSGTTKKDGVTNITINHNAAEKDPDLGAASLALSISSLSPEMAGLTGADQLELQLKTIFGIVGELSEKKKEKDFFWSFYADYFYKLSKSEFMPLIARIISFSSNQEEKKKWITEHEQLLTDYSVWEAANSHN</sequence>
<feature type="repeat" description="TPR" evidence="3">
    <location>
        <begin position="94"/>
        <end position="127"/>
    </location>
</feature>
<evidence type="ECO:0000256" key="4">
    <source>
        <dbReference type="SAM" id="SignalP"/>
    </source>
</evidence>
<name>A0A2D1U1N0_9SPHI</name>
<feature type="chain" id="PRO_5013695898" evidence="4">
    <location>
        <begin position="20"/>
        <end position="342"/>
    </location>
</feature>
<dbReference type="Pfam" id="PF13414">
    <property type="entry name" value="TPR_11"/>
    <property type="match status" value="1"/>
</dbReference>
<evidence type="ECO:0000256" key="3">
    <source>
        <dbReference type="PROSITE-ProRule" id="PRU00339"/>
    </source>
</evidence>
<evidence type="ECO:0000313" key="6">
    <source>
        <dbReference type="Proteomes" id="UP000223749"/>
    </source>
</evidence>
<proteinExistence type="predicted"/>
<dbReference type="Proteomes" id="UP000223749">
    <property type="component" value="Chromosome"/>
</dbReference>
<keyword evidence="2 3" id="KW-0802">TPR repeat</keyword>
<dbReference type="Gene3D" id="1.25.40.10">
    <property type="entry name" value="Tetratricopeptide repeat domain"/>
    <property type="match status" value="1"/>
</dbReference>
<reference evidence="5 6" key="1">
    <citation type="submission" date="2017-10" db="EMBL/GenBank/DDBJ databases">
        <title>Whole genome of Pedobacter ginsengisoli T01R-27 isolated from tomato rhizosphere.</title>
        <authorList>
            <person name="Weon H.-Y."/>
            <person name="Lee S.A."/>
            <person name="Sang M.K."/>
            <person name="Song J."/>
        </authorList>
    </citation>
    <scope>NUCLEOTIDE SEQUENCE [LARGE SCALE GENOMIC DNA]</scope>
    <source>
        <strain evidence="5 6">T01R-27</strain>
    </source>
</reference>
<evidence type="ECO:0000256" key="1">
    <source>
        <dbReference type="ARBA" id="ARBA00022737"/>
    </source>
</evidence>
<dbReference type="InterPro" id="IPR019734">
    <property type="entry name" value="TPR_rpt"/>
</dbReference>
<dbReference type="Pfam" id="PF13181">
    <property type="entry name" value="TPR_8"/>
    <property type="match status" value="1"/>
</dbReference>
<dbReference type="SMART" id="SM00028">
    <property type="entry name" value="TPR"/>
    <property type="match status" value="4"/>
</dbReference>
<accession>A0A2D1U1N0</accession>
<dbReference type="PANTHER" id="PTHR44943:SF8">
    <property type="entry name" value="TPR REPEAT-CONTAINING PROTEIN MJ0263"/>
    <property type="match status" value="1"/>
</dbReference>